<keyword evidence="4" id="KW-1185">Reference proteome</keyword>
<dbReference type="Pfam" id="PF03288">
    <property type="entry name" value="Pox_D5"/>
    <property type="match status" value="1"/>
</dbReference>
<accession>A0AAQ2HF41</accession>
<feature type="compositionally biased region" description="Polar residues" evidence="1">
    <location>
        <begin position="1"/>
        <end position="15"/>
    </location>
</feature>
<evidence type="ECO:0000313" key="3">
    <source>
        <dbReference type="EMBL" id="TFC45923.1"/>
    </source>
</evidence>
<feature type="domain" description="DNA primase/nucleoside triphosphatase C-terminal" evidence="2">
    <location>
        <begin position="66"/>
        <end position="130"/>
    </location>
</feature>
<proteinExistence type="predicted"/>
<evidence type="ECO:0000259" key="2">
    <source>
        <dbReference type="Pfam" id="PF03288"/>
    </source>
</evidence>
<feature type="region of interest" description="Disordered" evidence="1">
    <location>
        <begin position="1"/>
        <end position="26"/>
    </location>
</feature>
<gene>
    <name evidence="3" type="ORF">E3O49_10445</name>
</gene>
<organism evidence="3 4">
    <name type="scientific">Cryobacterium shii</name>
    <dbReference type="NCBI Taxonomy" id="1259235"/>
    <lineage>
        <taxon>Bacteria</taxon>
        <taxon>Bacillati</taxon>
        <taxon>Actinomycetota</taxon>
        <taxon>Actinomycetes</taxon>
        <taxon>Micrococcales</taxon>
        <taxon>Microbacteriaceae</taxon>
        <taxon>Cryobacterium</taxon>
    </lineage>
</organism>
<evidence type="ECO:0000256" key="1">
    <source>
        <dbReference type="SAM" id="MobiDB-lite"/>
    </source>
</evidence>
<comment type="caution">
    <text evidence="3">The sequence shown here is derived from an EMBL/GenBank/DDBJ whole genome shotgun (WGS) entry which is preliminary data.</text>
</comment>
<name>A0AAQ2HF41_9MICO</name>
<protein>
    <recommendedName>
        <fullName evidence="2">DNA primase/nucleoside triphosphatase C-terminal domain-containing protein</fullName>
    </recommendedName>
</protein>
<dbReference type="AlphaFoldDB" id="A0AAQ2HF41"/>
<dbReference type="InterPro" id="IPR004968">
    <property type="entry name" value="DNA_primase/NTPase_C"/>
</dbReference>
<sequence>MPSCTPVSQSFQPISRTPPPVRPSLWRSNRRRPLLRRIAAVPSRLPPPPPAATAAWLANSTADGQILAFWQAFAELFACDFLPVDFLHALYADWMSQEFPTDTPLLKKAFTRRIKTVATASGEWLYTRSRPGSMMDAPEPLTARAHGWARDRSEKPQYGLRRSKSATITR</sequence>
<dbReference type="Proteomes" id="UP000297403">
    <property type="component" value="Unassembled WGS sequence"/>
</dbReference>
<reference evidence="3 4" key="1">
    <citation type="submission" date="2019-03" db="EMBL/GenBank/DDBJ databases">
        <title>Genomics of glacier-inhabiting Cryobacterium strains.</title>
        <authorList>
            <person name="Liu Q."/>
            <person name="Xin Y.-H."/>
        </authorList>
    </citation>
    <scope>NUCLEOTIDE SEQUENCE [LARGE SCALE GENOMIC DNA]</scope>
    <source>
        <strain evidence="4">TMT1-22</strain>
    </source>
</reference>
<evidence type="ECO:0000313" key="4">
    <source>
        <dbReference type="Proteomes" id="UP000297403"/>
    </source>
</evidence>
<dbReference type="EMBL" id="SOFY01000056">
    <property type="protein sequence ID" value="TFC45923.1"/>
    <property type="molecule type" value="Genomic_DNA"/>
</dbReference>